<dbReference type="InterPro" id="IPR012337">
    <property type="entry name" value="RNaseH-like_sf"/>
</dbReference>
<keyword evidence="4" id="KW-1185">Reference proteome</keyword>
<sequence>MKNLARAMERHAKSRSHISSALKLQLFGRVRIDEALSQAAAIGVLRHNEQVVKNRDLLRKLIIAVLYLGQQEHAFRGHDESATSKNKGNFVQLLETFSEFDPALAEHLKTSTIFKGTSKSIQNDIIDSIATVVNNAIDQEIQSTDFFAIQADDTTDVSCKCQLSVILRYVNVSGAICERFLGFHDVSANRDAESLSEVLMKVIQKYNPEAKLICQTYDGASCMSGQQGGVRARVKEQCPHALFAALDCFHNFFTRSPKRPLLDLRRWFDYIDSTLKSLKALRTDKIFQEVYDNTVRAVGHEDGRRKQRFHCSEQGEDPSITDSYRSLFYEIMDAVICQMTERFSDMKSLNFFRLLDFSAFADFAKPKGFPDAELASLLKVYPFFDSWRLKNELLVVYEEKRFHKAPSDLLQMIIQDDLHSTLPELFRLLKLMLTIPVTTVSAERSFSGLKRVKTYLRSNCGQERLSHLATISLESALIDELKTTGVFYDRVIDTFAAKKDRRMD</sequence>
<dbReference type="PANTHER" id="PTHR45749">
    <property type="match status" value="1"/>
</dbReference>
<evidence type="ECO:0008006" key="5">
    <source>
        <dbReference type="Google" id="ProtNLM"/>
    </source>
</evidence>
<dbReference type="AlphaFoldDB" id="A0A671Q3J1"/>
<name>A0A671Q3J1_9TELE</name>
<feature type="domain" description="DUF4371" evidence="2">
    <location>
        <begin position="44"/>
        <end position="227"/>
    </location>
</feature>
<dbReference type="Pfam" id="PF14291">
    <property type="entry name" value="DUF4371"/>
    <property type="match status" value="1"/>
</dbReference>
<reference evidence="3" key="1">
    <citation type="submission" date="2025-08" db="UniProtKB">
        <authorList>
            <consortium name="Ensembl"/>
        </authorList>
    </citation>
    <scope>IDENTIFICATION</scope>
</reference>
<dbReference type="Pfam" id="PF05699">
    <property type="entry name" value="Dimer_Tnp_hAT"/>
    <property type="match status" value="1"/>
</dbReference>
<proteinExistence type="predicted"/>
<evidence type="ECO:0000259" key="1">
    <source>
        <dbReference type="Pfam" id="PF05699"/>
    </source>
</evidence>
<evidence type="ECO:0000313" key="3">
    <source>
        <dbReference type="Ensembl" id="ENSSANP00000066174.1"/>
    </source>
</evidence>
<evidence type="ECO:0000259" key="2">
    <source>
        <dbReference type="Pfam" id="PF14291"/>
    </source>
</evidence>
<protein>
    <recommendedName>
        <fullName evidence="5">HAT C-terminal dimerisation domain-containing protein</fullName>
    </recommendedName>
</protein>
<dbReference type="SUPFAM" id="SSF53098">
    <property type="entry name" value="Ribonuclease H-like"/>
    <property type="match status" value="1"/>
</dbReference>
<evidence type="ECO:0000313" key="4">
    <source>
        <dbReference type="Proteomes" id="UP000472260"/>
    </source>
</evidence>
<dbReference type="Proteomes" id="UP000472260">
    <property type="component" value="Unassembled WGS sequence"/>
</dbReference>
<feature type="domain" description="HAT C-terminal dimerisation" evidence="1">
    <location>
        <begin position="417"/>
        <end position="476"/>
    </location>
</feature>
<dbReference type="PANTHER" id="PTHR45749:SF28">
    <property type="entry name" value="ZINC FINGER MYM-TYPE PROTEIN 1-LIKE-RELATED"/>
    <property type="match status" value="1"/>
</dbReference>
<dbReference type="GO" id="GO:0046983">
    <property type="term" value="F:protein dimerization activity"/>
    <property type="evidence" value="ECO:0007669"/>
    <property type="project" value="InterPro"/>
</dbReference>
<dbReference type="InterPro" id="IPR008906">
    <property type="entry name" value="HATC_C_dom"/>
</dbReference>
<organism evidence="3 4">
    <name type="scientific">Sinocyclocheilus anshuiensis</name>
    <dbReference type="NCBI Taxonomy" id="1608454"/>
    <lineage>
        <taxon>Eukaryota</taxon>
        <taxon>Metazoa</taxon>
        <taxon>Chordata</taxon>
        <taxon>Craniata</taxon>
        <taxon>Vertebrata</taxon>
        <taxon>Euteleostomi</taxon>
        <taxon>Actinopterygii</taxon>
        <taxon>Neopterygii</taxon>
        <taxon>Teleostei</taxon>
        <taxon>Ostariophysi</taxon>
        <taxon>Cypriniformes</taxon>
        <taxon>Cyprinidae</taxon>
        <taxon>Cyprininae</taxon>
        <taxon>Sinocyclocheilus</taxon>
    </lineage>
</organism>
<dbReference type="Ensembl" id="ENSSANT00000070344.1">
    <property type="protein sequence ID" value="ENSSANP00000066174.1"/>
    <property type="gene ID" value="ENSSANG00000033006.1"/>
</dbReference>
<reference evidence="3" key="2">
    <citation type="submission" date="2025-09" db="UniProtKB">
        <authorList>
            <consortium name="Ensembl"/>
        </authorList>
    </citation>
    <scope>IDENTIFICATION</scope>
</reference>
<dbReference type="InterPro" id="IPR025398">
    <property type="entry name" value="DUF4371"/>
</dbReference>
<accession>A0A671Q3J1</accession>